<dbReference type="Proteomes" id="UP000694844">
    <property type="component" value="Chromosome 5"/>
</dbReference>
<dbReference type="InterPro" id="IPR011722">
    <property type="entry name" value="Hemimethylated_DNA-bd_dom"/>
</dbReference>
<proteinExistence type="predicted"/>
<dbReference type="PANTHER" id="PTHR31350:SF21">
    <property type="entry name" value="F-BOX ONLY PROTEIN 21"/>
    <property type="match status" value="1"/>
</dbReference>
<dbReference type="InterPro" id="IPR001810">
    <property type="entry name" value="F-box_dom"/>
</dbReference>
<dbReference type="KEGG" id="cvn:111135081"/>
<dbReference type="SUPFAM" id="SSF141255">
    <property type="entry name" value="YccV-like"/>
    <property type="match status" value="1"/>
</dbReference>
<evidence type="ECO:0000313" key="3">
    <source>
        <dbReference type="RefSeq" id="XP_022340502.1"/>
    </source>
</evidence>
<dbReference type="RefSeq" id="XP_022340502.1">
    <property type="nucleotide sequence ID" value="XM_022484794.1"/>
</dbReference>
<dbReference type="Pfam" id="PF12937">
    <property type="entry name" value="F-box-like"/>
    <property type="match status" value="1"/>
</dbReference>
<dbReference type="SMART" id="SM00992">
    <property type="entry name" value="YccV-like"/>
    <property type="match status" value="1"/>
</dbReference>
<dbReference type="AlphaFoldDB" id="A0A8B8EIL4"/>
<sequence length="573" mass="67015">MDSAKKFLDLPNEIIEVILQDRDITHIDLCRISQTCTDMQNLCMSNELWRRKLHQRWPNLLQRYSSEKCDWLTEFKTCFKVGSAVRTFVSQLSPRYYNLDEISDDGFADVVSLMEEHNAAEVIINELNDIIHDNERYKNLTNKYYAKKLHRHILHLHLAEKWKALLEEPPDAQKLEKGAIMLSQWFLPTENVTVTENDIMHCLDDIAETVKQHLPEDLASKYNQGLPLLSSEQERVVLETMNQTLYTEMGFRGNNDNYYDENNSFINKVLERKLGIPISLSILYLSVARRLGVVCECVNFPSHFLLKWREHPMANMDKQYTFIDAFNGKFLTDFRDIHGGGLQSSVTDAIPPIEVYKRMLRNLVNIGRNRGTNATFLRDGVELMLVTTPRDADYRFLLMSIYIHLKINQQQVKEILQEISGDDEVTIPQGAFPNPRKANPKRREDNKDVQFSVGMVMKHRRYDYMCVIFGWDSTCKMSREWIFQMGVHTLPRKEHQPFYNVLVEDGSIRYAADENLFHPDSYCEIPHLDVGKYFQEFTGRYYVMNKEKAEEYPDDALETRTVIGGLSREEMLE</sequence>
<reference evidence="3" key="1">
    <citation type="submission" date="2025-08" db="UniProtKB">
        <authorList>
            <consortium name="RefSeq"/>
        </authorList>
    </citation>
    <scope>IDENTIFICATION</scope>
    <source>
        <tissue evidence="3">Whole sample</tissue>
    </source>
</reference>
<dbReference type="PANTHER" id="PTHR31350">
    <property type="entry name" value="SI:DKEY-261L7.2"/>
    <property type="match status" value="1"/>
</dbReference>
<evidence type="ECO:0000313" key="2">
    <source>
        <dbReference type="Proteomes" id="UP000694844"/>
    </source>
</evidence>
<dbReference type="GO" id="GO:0003677">
    <property type="term" value="F:DNA binding"/>
    <property type="evidence" value="ECO:0007669"/>
    <property type="project" value="InterPro"/>
</dbReference>
<keyword evidence="2" id="KW-1185">Reference proteome</keyword>
<dbReference type="InterPro" id="IPR036623">
    <property type="entry name" value="Hemimethylated_DNA-bd_sf"/>
</dbReference>
<dbReference type="Gene3D" id="1.20.1280.50">
    <property type="match status" value="1"/>
</dbReference>
<dbReference type="NCBIfam" id="TIGR02097">
    <property type="entry name" value="yccV"/>
    <property type="match status" value="1"/>
</dbReference>
<protein>
    <submittedName>
        <fullName evidence="3">F-box only protein 21-like</fullName>
    </submittedName>
</protein>
<evidence type="ECO:0000259" key="1">
    <source>
        <dbReference type="PROSITE" id="PS50181"/>
    </source>
</evidence>
<name>A0A8B8EIL4_CRAVI</name>
<feature type="domain" description="F-box" evidence="1">
    <location>
        <begin position="4"/>
        <end position="52"/>
    </location>
</feature>
<dbReference type="Gene3D" id="2.30.30.390">
    <property type="entry name" value="Hemimethylated DNA-binding domain"/>
    <property type="match status" value="1"/>
</dbReference>
<dbReference type="SUPFAM" id="SSF81383">
    <property type="entry name" value="F-box domain"/>
    <property type="match status" value="1"/>
</dbReference>
<dbReference type="OrthoDB" id="28868at2759"/>
<dbReference type="Pfam" id="PF13369">
    <property type="entry name" value="Transglut_core2"/>
    <property type="match status" value="1"/>
</dbReference>
<accession>A0A8B8EIL4</accession>
<gene>
    <name evidence="3" type="primary">LOC111135081</name>
</gene>
<dbReference type="InterPro" id="IPR032698">
    <property type="entry name" value="SirB1_N"/>
</dbReference>
<organism evidence="2 3">
    <name type="scientific">Crassostrea virginica</name>
    <name type="common">Eastern oyster</name>
    <dbReference type="NCBI Taxonomy" id="6565"/>
    <lineage>
        <taxon>Eukaryota</taxon>
        <taxon>Metazoa</taxon>
        <taxon>Spiralia</taxon>
        <taxon>Lophotrochozoa</taxon>
        <taxon>Mollusca</taxon>
        <taxon>Bivalvia</taxon>
        <taxon>Autobranchia</taxon>
        <taxon>Pteriomorphia</taxon>
        <taxon>Ostreida</taxon>
        <taxon>Ostreoidea</taxon>
        <taxon>Ostreidae</taxon>
        <taxon>Crassostrea</taxon>
    </lineage>
</organism>
<dbReference type="Pfam" id="PF08755">
    <property type="entry name" value="YccV-like"/>
    <property type="match status" value="1"/>
</dbReference>
<dbReference type="InterPro" id="IPR036047">
    <property type="entry name" value="F-box-like_dom_sf"/>
</dbReference>
<dbReference type="GeneID" id="111135081"/>
<dbReference type="PROSITE" id="PS50181">
    <property type="entry name" value="FBOX"/>
    <property type="match status" value="1"/>
</dbReference>